<keyword evidence="2" id="KW-1185">Reference proteome</keyword>
<sequence>MERFRFGWREDKNPPWTNDRMESWFRSEAYTEKGKERRRIQREREGFRELFWIRSPRFDPVFPLLLCCSFFCASFGFNAYSAELESSLKGRWIVVAGVDVFCLLRVKYGWAL</sequence>
<gene>
    <name evidence="1" type="ORF">BO88DRAFT_38918</name>
</gene>
<dbReference type="GeneID" id="37209495"/>
<name>A0A319BFX5_ASPVC</name>
<reference evidence="1" key="1">
    <citation type="submission" date="2016-12" db="EMBL/GenBank/DDBJ databases">
        <title>The genomes of Aspergillus section Nigri reveals drivers in fungal speciation.</title>
        <authorList>
            <consortium name="DOE Joint Genome Institute"/>
            <person name="Vesth T.C."/>
            <person name="Nybo J."/>
            <person name="Theobald S."/>
            <person name="Brandl J."/>
            <person name="Frisvad J.C."/>
            <person name="Nielsen K.F."/>
            <person name="Lyhne E.K."/>
            <person name="Kogle M.E."/>
            <person name="Kuo A."/>
            <person name="Riley R."/>
            <person name="Clum A."/>
            <person name="Nolan M."/>
            <person name="Lipzen A."/>
            <person name="Salamov A."/>
            <person name="Henrissat B."/>
            <person name="Wiebenga A."/>
            <person name="De Vries R.P."/>
            <person name="Grigoriev I.V."/>
            <person name="Mortensen U.H."/>
            <person name="Andersen M.R."/>
            <person name="Baker S.E."/>
        </authorList>
    </citation>
    <scope>NUCLEOTIDE SEQUENCE [LARGE SCALE GENOMIC DNA]</scope>
    <source>
        <strain evidence="1">CBS 113365</strain>
    </source>
</reference>
<dbReference type="EMBL" id="KZ821623">
    <property type="protein sequence ID" value="PYH69690.1"/>
    <property type="molecule type" value="Genomic_DNA"/>
</dbReference>
<dbReference type="AlphaFoldDB" id="A0A319BFX5"/>
<evidence type="ECO:0000313" key="2">
    <source>
        <dbReference type="Proteomes" id="UP000248405"/>
    </source>
</evidence>
<organism evidence="1 2">
    <name type="scientific">Aspergillus vadensis (strain CBS 113365 / IMI 142717 / IBT 24658)</name>
    <dbReference type="NCBI Taxonomy" id="1448311"/>
    <lineage>
        <taxon>Eukaryota</taxon>
        <taxon>Fungi</taxon>
        <taxon>Dikarya</taxon>
        <taxon>Ascomycota</taxon>
        <taxon>Pezizomycotina</taxon>
        <taxon>Eurotiomycetes</taxon>
        <taxon>Eurotiomycetidae</taxon>
        <taxon>Eurotiales</taxon>
        <taxon>Aspergillaceae</taxon>
        <taxon>Aspergillus</taxon>
        <taxon>Aspergillus subgen. Circumdati</taxon>
    </lineage>
</organism>
<dbReference type="Proteomes" id="UP000248405">
    <property type="component" value="Unassembled WGS sequence"/>
</dbReference>
<proteinExistence type="predicted"/>
<dbReference type="RefSeq" id="XP_025563484.1">
    <property type="nucleotide sequence ID" value="XM_025704903.1"/>
</dbReference>
<evidence type="ECO:0000313" key="1">
    <source>
        <dbReference type="EMBL" id="PYH69690.1"/>
    </source>
</evidence>
<accession>A0A319BFX5</accession>
<protein>
    <submittedName>
        <fullName evidence="1">Uncharacterized protein</fullName>
    </submittedName>
</protein>